<reference evidence="4 5" key="1">
    <citation type="journal article" date="2024" name="J. Plant Pathol.">
        <title>Sequence and assembly of the genome of Seiridium unicorne, isolate CBS 538.82, causal agent of cypress canker disease.</title>
        <authorList>
            <person name="Scali E."/>
            <person name="Rocca G.D."/>
            <person name="Danti R."/>
            <person name="Garbelotto M."/>
            <person name="Barberini S."/>
            <person name="Baroncelli R."/>
            <person name="Emiliani G."/>
        </authorList>
    </citation>
    <scope>NUCLEOTIDE SEQUENCE [LARGE SCALE GENOMIC DNA]</scope>
    <source>
        <strain evidence="4 5">BM-138-508</strain>
    </source>
</reference>
<protein>
    <recommendedName>
        <fullName evidence="3">Inosine/uridine-preferring nucleoside hydrolase domain-containing protein</fullName>
    </recommendedName>
</protein>
<comment type="caution">
    <text evidence="4">The sequence shown here is derived from an EMBL/GenBank/DDBJ whole genome shotgun (WGS) entry which is preliminary data.</text>
</comment>
<dbReference type="PANTHER" id="PTHR43264:SF1">
    <property type="entry name" value="INOSINE_URIDINE-PREFERRING NUCLEOSIDE HYDROLASE DOMAIN-CONTAINING PROTEIN"/>
    <property type="match status" value="1"/>
</dbReference>
<gene>
    <name evidence="4" type="ORF">SUNI508_11688</name>
</gene>
<dbReference type="Proteomes" id="UP001408356">
    <property type="component" value="Unassembled WGS sequence"/>
</dbReference>
<evidence type="ECO:0000313" key="5">
    <source>
        <dbReference type="Proteomes" id="UP001408356"/>
    </source>
</evidence>
<evidence type="ECO:0000313" key="4">
    <source>
        <dbReference type="EMBL" id="KAK9413745.1"/>
    </source>
</evidence>
<dbReference type="Pfam" id="PF01156">
    <property type="entry name" value="IU_nuc_hydro"/>
    <property type="match status" value="1"/>
</dbReference>
<dbReference type="Gene3D" id="3.90.245.10">
    <property type="entry name" value="Ribonucleoside hydrolase-like"/>
    <property type="match status" value="1"/>
</dbReference>
<organism evidence="4 5">
    <name type="scientific">Seiridium unicorne</name>
    <dbReference type="NCBI Taxonomy" id="138068"/>
    <lineage>
        <taxon>Eukaryota</taxon>
        <taxon>Fungi</taxon>
        <taxon>Dikarya</taxon>
        <taxon>Ascomycota</taxon>
        <taxon>Pezizomycotina</taxon>
        <taxon>Sordariomycetes</taxon>
        <taxon>Xylariomycetidae</taxon>
        <taxon>Amphisphaeriales</taxon>
        <taxon>Sporocadaceae</taxon>
        <taxon>Seiridium</taxon>
    </lineage>
</organism>
<comment type="similarity">
    <text evidence="1">Belongs to the IUNH family.</text>
</comment>
<feature type="signal peptide" evidence="2">
    <location>
        <begin position="1"/>
        <end position="19"/>
    </location>
</feature>
<name>A0ABR2UH38_9PEZI</name>
<evidence type="ECO:0000259" key="3">
    <source>
        <dbReference type="Pfam" id="PF01156"/>
    </source>
</evidence>
<evidence type="ECO:0000256" key="2">
    <source>
        <dbReference type="SAM" id="SignalP"/>
    </source>
</evidence>
<sequence>MRGRLGLAALVALCFGVRASSGSPKPIIIDTDIFSDVDDVGALAIANVLHNCGLADLRGVVVNERSKYGALAANTINTHFFNGDVPIGMIRPLSNDTYFDDYYYLYGEYPSKVSHHWPSVLNESSEIPTPVEVYREILGSANNNSLTIISVGFLTNIADLLNSTADNYSSSGGVDLVASKVKELVVMGGTYPSGWEYNFGGSDPASTKFVVDNWPSNVAVTYSGSELGGNIYSGLLLPTLSPPNSPILAAYQWYVGQGSTVRPSWDPLTTLYGIVGLDGFQQLGFKAPLAFANDFGYNSVIENGTNTWVNDSSVTNQHWLKLADGVSNSSVSFMLDQFLVHDPLDTRCI</sequence>
<dbReference type="InterPro" id="IPR036452">
    <property type="entry name" value="Ribo_hydro-like"/>
</dbReference>
<evidence type="ECO:0000256" key="1">
    <source>
        <dbReference type="ARBA" id="ARBA00009176"/>
    </source>
</evidence>
<dbReference type="SUPFAM" id="SSF53590">
    <property type="entry name" value="Nucleoside hydrolase"/>
    <property type="match status" value="1"/>
</dbReference>
<feature type="chain" id="PRO_5046774940" description="Inosine/uridine-preferring nucleoside hydrolase domain-containing protein" evidence="2">
    <location>
        <begin position="20"/>
        <end position="349"/>
    </location>
</feature>
<accession>A0ABR2UH38</accession>
<proteinExistence type="inferred from homology"/>
<dbReference type="InterPro" id="IPR001910">
    <property type="entry name" value="Inosine/uridine_hydrolase_dom"/>
</dbReference>
<keyword evidence="2" id="KW-0732">Signal</keyword>
<feature type="domain" description="Inosine/uridine-preferring nucleoside hydrolase" evidence="3">
    <location>
        <begin position="27"/>
        <end position="216"/>
    </location>
</feature>
<dbReference type="EMBL" id="JARVKF010000435">
    <property type="protein sequence ID" value="KAK9413745.1"/>
    <property type="molecule type" value="Genomic_DNA"/>
</dbReference>
<dbReference type="PANTHER" id="PTHR43264">
    <property type="match status" value="1"/>
</dbReference>
<keyword evidence="5" id="KW-1185">Reference proteome</keyword>